<keyword evidence="3" id="KW-1185">Reference proteome</keyword>
<feature type="transmembrane region" description="Helical" evidence="1">
    <location>
        <begin position="12"/>
        <end position="37"/>
    </location>
</feature>
<protein>
    <submittedName>
        <fullName evidence="2">Uncharacterized protein</fullName>
    </submittedName>
</protein>
<name>A0A1M5CYM2_9GAMM</name>
<dbReference type="AlphaFoldDB" id="A0A1M5CYM2"/>
<dbReference type="EMBL" id="FQUJ01000015">
    <property type="protein sequence ID" value="SHF59819.1"/>
    <property type="molecule type" value="Genomic_DNA"/>
</dbReference>
<reference evidence="2 3" key="1">
    <citation type="submission" date="2016-11" db="EMBL/GenBank/DDBJ databases">
        <authorList>
            <person name="Jaros S."/>
            <person name="Januszkiewicz K."/>
            <person name="Wedrychowicz H."/>
        </authorList>
    </citation>
    <scope>NUCLEOTIDE SEQUENCE [LARGE SCALE GENOMIC DNA]</scope>
    <source>
        <strain evidence="2 3">DSM 19980</strain>
    </source>
</reference>
<dbReference type="Proteomes" id="UP000184346">
    <property type="component" value="Unassembled WGS sequence"/>
</dbReference>
<organism evidence="2 3">
    <name type="scientific">Modicisalibacter ilicicola DSM 19980</name>
    <dbReference type="NCBI Taxonomy" id="1121942"/>
    <lineage>
        <taxon>Bacteria</taxon>
        <taxon>Pseudomonadati</taxon>
        <taxon>Pseudomonadota</taxon>
        <taxon>Gammaproteobacteria</taxon>
        <taxon>Oceanospirillales</taxon>
        <taxon>Halomonadaceae</taxon>
        <taxon>Modicisalibacter</taxon>
    </lineage>
</organism>
<keyword evidence="1" id="KW-0812">Transmembrane</keyword>
<dbReference type="STRING" id="1121942.SAMN02745148_03076"/>
<evidence type="ECO:0000313" key="3">
    <source>
        <dbReference type="Proteomes" id="UP000184346"/>
    </source>
</evidence>
<keyword evidence="1" id="KW-1133">Transmembrane helix</keyword>
<sequence length="44" mass="4805">MMGSESCMWGMAGMGLIGILLIIALVLGVAALVKYLFFNKKREK</sequence>
<keyword evidence="1" id="KW-0472">Membrane</keyword>
<gene>
    <name evidence="2" type="ORF">SAMN02745148_03076</name>
</gene>
<evidence type="ECO:0000256" key="1">
    <source>
        <dbReference type="SAM" id="Phobius"/>
    </source>
</evidence>
<evidence type="ECO:0000313" key="2">
    <source>
        <dbReference type="EMBL" id="SHF59819.1"/>
    </source>
</evidence>
<proteinExistence type="predicted"/>
<accession>A0A1M5CYM2</accession>
<dbReference type="RefSeq" id="WP_264477432.1">
    <property type="nucleotide sequence ID" value="NZ_FQUJ01000015.1"/>
</dbReference>